<evidence type="ECO:0000313" key="3">
    <source>
        <dbReference type="Proteomes" id="UP001344447"/>
    </source>
</evidence>
<keyword evidence="1" id="KW-0732">Signal</keyword>
<organism evidence="2 3">
    <name type="scientific">Dictyostelium firmibasis</name>
    <dbReference type="NCBI Taxonomy" id="79012"/>
    <lineage>
        <taxon>Eukaryota</taxon>
        <taxon>Amoebozoa</taxon>
        <taxon>Evosea</taxon>
        <taxon>Eumycetozoa</taxon>
        <taxon>Dictyostelia</taxon>
        <taxon>Dictyosteliales</taxon>
        <taxon>Dictyosteliaceae</taxon>
        <taxon>Dictyostelium</taxon>
    </lineage>
</organism>
<reference evidence="2 3" key="1">
    <citation type="submission" date="2023-11" db="EMBL/GenBank/DDBJ databases">
        <title>Dfirmibasis_genome.</title>
        <authorList>
            <person name="Edelbroek B."/>
            <person name="Kjellin J."/>
            <person name="Jerlstrom-Hultqvist J."/>
            <person name="Soderbom F."/>
        </authorList>
    </citation>
    <scope>NUCLEOTIDE SEQUENCE [LARGE SCALE GENOMIC DNA]</scope>
    <source>
        <strain evidence="2 3">TNS-C-14</strain>
    </source>
</reference>
<comment type="caution">
    <text evidence="2">The sequence shown here is derived from an EMBL/GenBank/DDBJ whole genome shotgun (WGS) entry which is preliminary data.</text>
</comment>
<name>A0AAN7U6X7_9MYCE</name>
<dbReference type="Proteomes" id="UP001344447">
    <property type="component" value="Unassembled WGS sequence"/>
</dbReference>
<proteinExistence type="predicted"/>
<evidence type="ECO:0000313" key="2">
    <source>
        <dbReference type="EMBL" id="KAK5580365.1"/>
    </source>
</evidence>
<dbReference type="AlphaFoldDB" id="A0AAN7U6X7"/>
<gene>
    <name evidence="2" type="ORF">RB653_000381</name>
</gene>
<accession>A0AAN7U6X7</accession>
<protein>
    <submittedName>
        <fullName evidence="2">Uncharacterized protein</fullName>
    </submittedName>
</protein>
<feature type="chain" id="PRO_5042880887" evidence="1">
    <location>
        <begin position="27"/>
        <end position="130"/>
    </location>
</feature>
<dbReference type="EMBL" id="JAVFKY010000002">
    <property type="protein sequence ID" value="KAK5580365.1"/>
    <property type="molecule type" value="Genomic_DNA"/>
</dbReference>
<sequence>MKFIYKLFIVLSVIIVLFNNIKLINGEIEEIEEINDECSGVRCDRVDKLLCLTSHRPIARYLDRKIAREKNTLLCCPICLIQSTSFCNHTTSSLNDPKLKYLSGNVYICYDGEKECNLHTNQCETLPQYR</sequence>
<evidence type="ECO:0000256" key="1">
    <source>
        <dbReference type="SAM" id="SignalP"/>
    </source>
</evidence>
<keyword evidence="3" id="KW-1185">Reference proteome</keyword>
<feature type="signal peptide" evidence="1">
    <location>
        <begin position="1"/>
        <end position="26"/>
    </location>
</feature>